<dbReference type="Proteomes" id="UP000662857">
    <property type="component" value="Chromosome"/>
</dbReference>
<protein>
    <submittedName>
        <fullName evidence="1">Type I-E CRISPR-associated protein Cse1/CasA</fullName>
    </submittedName>
</protein>
<dbReference type="InterPro" id="IPR013381">
    <property type="entry name" value="CRISPR-assoc_prot_Cse1"/>
</dbReference>
<proteinExistence type="predicted"/>
<accession>A0A895YAJ9</accession>
<evidence type="ECO:0000313" key="2">
    <source>
        <dbReference type="Proteomes" id="UP000662857"/>
    </source>
</evidence>
<name>A0A895YAJ9_9ACTN</name>
<dbReference type="CDD" id="cd09729">
    <property type="entry name" value="Cse1_I-E"/>
    <property type="match status" value="1"/>
</dbReference>
<dbReference type="NCBIfam" id="TIGR02547">
    <property type="entry name" value="casA_cse1"/>
    <property type="match status" value="1"/>
</dbReference>
<dbReference type="KEGG" id="nhy:JQS43_23445"/>
<keyword evidence="2" id="KW-1185">Reference proteome</keyword>
<dbReference type="Pfam" id="PF09481">
    <property type="entry name" value="CRISPR_Cse1"/>
    <property type="match status" value="1"/>
</dbReference>
<dbReference type="AlphaFoldDB" id="A0A895YAJ9"/>
<reference evidence="1" key="1">
    <citation type="submission" date="2021-02" db="EMBL/GenBank/DDBJ databases">
        <title>Natrosporangium hydrolyticum gen. nov., sp. nov, a haloalkaliphilic actinobacterium from a soda solonchak soil.</title>
        <authorList>
            <person name="Sorokin D.Y."/>
            <person name="Khijniak T.V."/>
            <person name="Zakharycheva A.P."/>
            <person name="Boueva O.V."/>
            <person name="Ariskina E.V."/>
            <person name="Hahnke R.L."/>
            <person name="Bunk B."/>
            <person name="Sproer C."/>
            <person name="Schumann P."/>
            <person name="Evtushenko L.I."/>
            <person name="Kublanov I.V."/>
        </authorList>
    </citation>
    <scope>NUCLEOTIDE SEQUENCE</scope>
    <source>
        <strain evidence="1">DSM 106523</strain>
    </source>
</reference>
<sequence length="539" mass="59437">MTGAAYDLTEQPWLLVHRLDGRVEEVSIREVFARASEFRALLGDLPTQSFALVRLLLAILHQAVDGPQDLAGWRRLWQDPALPMADVNGYLDHFRGRFDLLSAETPFYQVADLHTAKEQTFTLERLIADVPAGSPYFTTRLKSGVERISYPEAARWLVHCQAFDPSGIKSGAVGDARVKGGKGYPIGTGWAGALGGVLVEGRDLRETLLLQLVPRSSQKLDLSDLDVPVWERPPHTAAEEIGGARPYGPLDLYTWQSRRLRLWCDGASVTGAMIANGDRIAPQNMHRREPMSAWRRSKPQERKLGTVPVYMPREHEVDRALWRQLGALLPNLASSRDEPPQLLPPAVLEWLAEARGAGAVEGHYRLRTRAIGMTYGTQQATTDDVIDDAVALSIGLLAEANRELGSAAVDAVTDAEVAVQALGHLAGNLALAAGGASEGPQERARETGYAELDRPFRSWLAGLAPDTDIPVARAEWQRTTHQIVIRLGSELVTQAGPAAWRGRTVNDWHVSTPEADLRFRKRLRDSLPWAYPKQEEVMA</sequence>
<gene>
    <name evidence="1" type="primary">casA</name>
    <name evidence="1" type="ORF">JQS43_23445</name>
</gene>
<evidence type="ECO:0000313" key="1">
    <source>
        <dbReference type="EMBL" id="QSB14411.1"/>
    </source>
</evidence>
<organism evidence="1 2">
    <name type="scientific">Natronosporangium hydrolyticum</name>
    <dbReference type="NCBI Taxonomy" id="2811111"/>
    <lineage>
        <taxon>Bacteria</taxon>
        <taxon>Bacillati</taxon>
        <taxon>Actinomycetota</taxon>
        <taxon>Actinomycetes</taxon>
        <taxon>Micromonosporales</taxon>
        <taxon>Micromonosporaceae</taxon>
        <taxon>Natronosporangium</taxon>
    </lineage>
</organism>
<dbReference type="RefSeq" id="WP_239676542.1">
    <property type="nucleotide sequence ID" value="NZ_CP070499.1"/>
</dbReference>
<dbReference type="EMBL" id="CP070499">
    <property type="protein sequence ID" value="QSB14411.1"/>
    <property type="molecule type" value="Genomic_DNA"/>
</dbReference>
<dbReference type="Gene3D" id="1.10.132.100">
    <property type="match status" value="1"/>
</dbReference>